<dbReference type="Gene3D" id="3.40.1580.10">
    <property type="entry name" value="SMI1/KNR4-like"/>
    <property type="match status" value="1"/>
</dbReference>
<dbReference type="Proteomes" id="UP000549009">
    <property type="component" value="Unassembled WGS sequence"/>
</dbReference>
<dbReference type="RefSeq" id="WP_184926666.1">
    <property type="nucleotide sequence ID" value="NZ_JACHJD010000035.1"/>
</dbReference>
<keyword evidence="3" id="KW-1185">Reference proteome</keyword>
<dbReference type="InterPro" id="IPR051873">
    <property type="entry name" value="KNR4/SMI1_regulator"/>
</dbReference>
<protein>
    <submittedName>
        <fullName evidence="2">Cell wall assembly regulator SMI1</fullName>
    </submittedName>
</protein>
<evidence type="ECO:0000313" key="2">
    <source>
        <dbReference type="EMBL" id="MBB5109698.1"/>
    </source>
</evidence>
<dbReference type="Pfam" id="PF09346">
    <property type="entry name" value="SMI1_KNR4"/>
    <property type="match status" value="1"/>
</dbReference>
<feature type="domain" description="Knr4/Smi1-like" evidence="1">
    <location>
        <begin position="30"/>
        <end position="165"/>
    </location>
</feature>
<dbReference type="EMBL" id="JACHJD010000035">
    <property type="protein sequence ID" value="MBB5109698.1"/>
    <property type="molecule type" value="Genomic_DNA"/>
</dbReference>
<dbReference type="InterPro" id="IPR018958">
    <property type="entry name" value="Knr4/Smi1-like_dom"/>
</dbReference>
<dbReference type="AlphaFoldDB" id="A0A7W8B3K9"/>
<accession>A0A7W8B3K9</accession>
<name>A0A7W8B3K9_STRST</name>
<evidence type="ECO:0000313" key="3">
    <source>
        <dbReference type="Proteomes" id="UP000549009"/>
    </source>
</evidence>
<comment type="caution">
    <text evidence="2">The sequence shown here is derived from an EMBL/GenBank/DDBJ whole genome shotgun (WGS) entry which is preliminary data.</text>
</comment>
<gene>
    <name evidence="2" type="ORF">FHS40_008828</name>
</gene>
<reference evidence="2 3" key="1">
    <citation type="submission" date="2020-08" db="EMBL/GenBank/DDBJ databases">
        <title>Genomic Encyclopedia of Type Strains, Phase III (KMG-III): the genomes of soil and plant-associated and newly described type strains.</title>
        <authorList>
            <person name="Whitman W."/>
        </authorList>
    </citation>
    <scope>NUCLEOTIDE SEQUENCE [LARGE SCALE GENOMIC DNA]</scope>
    <source>
        <strain evidence="2 3">CECT 3146</strain>
    </source>
</reference>
<dbReference type="SUPFAM" id="SSF160631">
    <property type="entry name" value="SMI1/KNR4-like"/>
    <property type="match status" value="1"/>
</dbReference>
<organism evidence="2 3">
    <name type="scientific">Streptomyces spectabilis</name>
    <dbReference type="NCBI Taxonomy" id="68270"/>
    <lineage>
        <taxon>Bacteria</taxon>
        <taxon>Bacillati</taxon>
        <taxon>Actinomycetota</taxon>
        <taxon>Actinomycetes</taxon>
        <taxon>Kitasatosporales</taxon>
        <taxon>Streptomycetaceae</taxon>
        <taxon>Streptomyces</taxon>
    </lineage>
</organism>
<dbReference type="InterPro" id="IPR037883">
    <property type="entry name" value="Knr4/Smi1-like_sf"/>
</dbReference>
<proteinExistence type="predicted"/>
<evidence type="ECO:0000259" key="1">
    <source>
        <dbReference type="SMART" id="SM00860"/>
    </source>
</evidence>
<dbReference type="PANTHER" id="PTHR47432">
    <property type="entry name" value="CELL WALL ASSEMBLY REGULATOR SMI1"/>
    <property type="match status" value="1"/>
</dbReference>
<dbReference type="SMART" id="SM00860">
    <property type="entry name" value="SMI1_KNR4"/>
    <property type="match status" value="1"/>
</dbReference>
<sequence>MTSPIPESWTRIEAWLARHAPRTLAALHPPAERSAIAAAEHAIGQPFPEPLVQSLMRHDGMDHYDLLPPFWSLLGAHDIAAAWQLRMDISGDDLATAEEDDPEGEYGPWWHARWIPFAFNGGGDYLVIDQRPSARRGRIGDADHETGGGFAPHPLWGCLPVLLTETATALETNQPVDGYQPFVSDEDELTWEIL</sequence>
<dbReference type="PANTHER" id="PTHR47432:SF1">
    <property type="entry name" value="CELL WALL ASSEMBLY REGULATOR SMI1"/>
    <property type="match status" value="1"/>
</dbReference>